<evidence type="ECO:0000313" key="1">
    <source>
        <dbReference type="EMBL" id="KAJ1676254.1"/>
    </source>
</evidence>
<accession>A0ACC1HQM3</accession>
<keyword evidence="2" id="KW-1185">Reference proteome</keyword>
<sequence>MNAPGDDEAVADVDFCKEQFHAVMMFHDSWNYGRDLQVMFDVLKSKGGVIGAGYTNASEQSVPVYFSNPDL</sequence>
<comment type="caution">
    <text evidence="1">The sequence shown here is derived from an EMBL/GenBank/DDBJ whole genome shotgun (WGS) entry which is preliminary data.</text>
</comment>
<organism evidence="1 2">
    <name type="scientific">Spiromyces aspiralis</name>
    <dbReference type="NCBI Taxonomy" id="68401"/>
    <lineage>
        <taxon>Eukaryota</taxon>
        <taxon>Fungi</taxon>
        <taxon>Fungi incertae sedis</taxon>
        <taxon>Zoopagomycota</taxon>
        <taxon>Kickxellomycotina</taxon>
        <taxon>Kickxellomycetes</taxon>
        <taxon>Kickxellales</taxon>
        <taxon>Kickxellaceae</taxon>
        <taxon>Spiromyces</taxon>
    </lineage>
</organism>
<evidence type="ECO:0000313" key="2">
    <source>
        <dbReference type="Proteomes" id="UP001145114"/>
    </source>
</evidence>
<name>A0ACC1HQM3_9FUNG</name>
<gene>
    <name evidence="1" type="ORF">EV182_008562</name>
</gene>
<protein>
    <submittedName>
        <fullName evidence="1">Uncharacterized protein</fullName>
    </submittedName>
</protein>
<reference evidence="1" key="1">
    <citation type="submission" date="2022-06" db="EMBL/GenBank/DDBJ databases">
        <title>Phylogenomic reconstructions and comparative analyses of Kickxellomycotina fungi.</title>
        <authorList>
            <person name="Reynolds N.K."/>
            <person name="Stajich J.E."/>
            <person name="Barry K."/>
            <person name="Grigoriev I.V."/>
            <person name="Crous P."/>
            <person name="Smith M.E."/>
        </authorList>
    </citation>
    <scope>NUCLEOTIDE SEQUENCE</scope>
    <source>
        <strain evidence="1">RSA 2271</strain>
    </source>
</reference>
<proteinExistence type="predicted"/>
<dbReference type="EMBL" id="JAMZIH010004483">
    <property type="protein sequence ID" value="KAJ1676254.1"/>
    <property type="molecule type" value="Genomic_DNA"/>
</dbReference>
<feature type="non-terminal residue" evidence="1">
    <location>
        <position position="71"/>
    </location>
</feature>
<dbReference type="Proteomes" id="UP001145114">
    <property type="component" value="Unassembled WGS sequence"/>
</dbReference>